<organism evidence="2">
    <name type="scientific">Sinomonas puerhi</name>
    <dbReference type="NCBI Taxonomy" id="3238584"/>
    <lineage>
        <taxon>Bacteria</taxon>
        <taxon>Bacillati</taxon>
        <taxon>Actinomycetota</taxon>
        <taxon>Actinomycetes</taxon>
        <taxon>Micrococcales</taxon>
        <taxon>Micrococcaceae</taxon>
        <taxon>Sinomonas</taxon>
    </lineage>
</organism>
<dbReference type="KEGG" id="spue:AB5L97_13550"/>
<protein>
    <submittedName>
        <fullName evidence="2">Uncharacterized protein</fullName>
    </submittedName>
</protein>
<name>A0AB39L0G8_9MICC</name>
<feature type="compositionally biased region" description="Basic residues" evidence="1">
    <location>
        <begin position="44"/>
        <end position="55"/>
    </location>
</feature>
<accession>A0AB39L0G8</accession>
<feature type="region of interest" description="Disordered" evidence="1">
    <location>
        <begin position="1"/>
        <end position="55"/>
    </location>
</feature>
<dbReference type="RefSeq" id="WP_369045054.1">
    <property type="nucleotide sequence ID" value="NZ_CP163302.1"/>
</dbReference>
<reference evidence="2" key="1">
    <citation type="submission" date="2024-07" db="EMBL/GenBank/DDBJ databases">
        <authorList>
            <person name="fu j."/>
        </authorList>
    </citation>
    <scope>NUCLEOTIDE SEQUENCE</scope>
    <source>
        <strain evidence="2">P10A9</strain>
    </source>
</reference>
<sequence length="55" mass="5884">MPHLAAAQIPGPDAGRLLAGENGTIPDDAADPVEKQGHLEKQGWPRRRSASQRKS</sequence>
<proteinExistence type="predicted"/>
<evidence type="ECO:0000256" key="1">
    <source>
        <dbReference type="SAM" id="MobiDB-lite"/>
    </source>
</evidence>
<evidence type="ECO:0000313" key="2">
    <source>
        <dbReference type="EMBL" id="XDP44295.1"/>
    </source>
</evidence>
<dbReference type="EMBL" id="CP163302">
    <property type="protein sequence ID" value="XDP44295.1"/>
    <property type="molecule type" value="Genomic_DNA"/>
</dbReference>
<feature type="compositionally biased region" description="Basic and acidic residues" evidence="1">
    <location>
        <begin position="32"/>
        <end position="43"/>
    </location>
</feature>
<dbReference type="AlphaFoldDB" id="A0AB39L0G8"/>
<gene>
    <name evidence="2" type="ORF">AB5L97_13550</name>
</gene>